<feature type="region of interest" description="Disordered" evidence="4">
    <location>
        <begin position="57"/>
        <end position="80"/>
    </location>
</feature>
<feature type="compositionally biased region" description="Basic and acidic residues" evidence="4">
    <location>
        <begin position="424"/>
        <end position="449"/>
    </location>
</feature>
<feature type="domain" description="HTH La-type RNA-binding" evidence="5">
    <location>
        <begin position="1129"/>
        <end position="1218"/>
    </location>
</feature>
<organism evidence="6 7">
    <name type="scientific">Muraenolepis orangiensis</name>
    <name type="common">Patagonian moray cod</name>
    <dbReference type="NCBI Taxonomy" id="630683"/>
    <lineage>
        <taxon>Eukaryota</taxon>
        <taxon>Metazoa</taxon>
        <taxon>Chordata</taxon>
        <taxon>Craniata</taxon>
        <taxon>Vertebrata</taxon>
        <taxon>Euteleostomi</taxon>
        <taxon>Actinopterygii</taxon>
        <taxon>Neopterygii</taxon>
        <taxon>Teleostei</taxon>
        <taxon>Neoteleostei</taxon>
        <taxon>Acanthomorphata</taxon>
        <taxon>Zeiogadaria</taxon>
        <taxon>Gadariae</taxon>
        <taxon>Gadiformes</taxon>
        <taxon>Muraenolepidoidei</taxon>
        <taxon>Muraenolepididae</taxon>
        <taxon>Muraenolepis</taxon>
    </lineage>
</organism>
<protein>
    <recommendedName>
        <fullName evidence="5">HTH La-type RNA-binding domain-containing protein</fullName>
    </recommendedName>
</protein>
<feature type="region of interest" description="Disordered" evidence="4">
    <location>
        <begin position="379"/>
        <end position="786"/>
    </location>
</feature>
<evidence type="ECO:0000259" key="5">
    <source>
        <dbReference type="PROSITE" id="PS50961"/>
    </source>
</evidence>
<dbReference type="SMART" id="SM00715">
    <property type="entry name" value="LA"/>
    <property type="match status" value="1"/>
</dbReference>
<dbReference type="PROSITE" id="PS50961">
    <property type="entry name" value="HTH_LA"/>
    <property type="match status" value="1"/>
</dbReference>
<feature type="compositionally biased region" description="Basic residues" evidence="4">
    <location>
        <begin position="1359"/>
        <end position="1372"/>
    </location>
</feature>
<dbReference type="GO" id="GO:0003730">
    <property type="term" value="F:mRNA 3'-UTR binding"/>
    <property type="evidence" value="ECO:0007669"/>
    <property type="project" value="TreeGrafter"/>
</dbReference>
<evidence type="ECO:0000256" key="4">
    <source>
        <dbReference type="SAM" id="MobiDB-lite"/>
    </source>
</evidence>
<dbReference type="PANTHER" id="PTHR22792">
    <property type="entry name" value="LUPUS LA PROTEIN-RELATED"/>
    <property type="match status" value="1"/>
</dbReference>
<feature type="region of interest" description="Disordered" evidence="4">
    <location>
        <begin position="1542"/>
        <end position="1575"/>
    </location>
</feature>
<feature type="compositionally biased region" description="Basic and acidic residues" evidence="4">
    <location>
        <begin position="1373"/>
        <end position="1385"/>
    </location>
</feature>
<evidence type="ECO:0000313" key="7">
    <source>
        <dbReference type="Proteomes" id="UP001148018"/>
    </source>
</evidence>
<dbReference type="InterPro" id="IPR036390">
    <property type="entry name" value="WH_DNA-bd_sf"/>
</dbReference>
<keyword evidence="1" id="KW-0597">Phosphoprotein</keyword>
<name>A0A9Q0ESF7_9TELE</name>
<dbReference type="Proteomes" id="UP001148018">
    <property type="component" value="Unassembled WGS sequence"/>
</dbReference>
<dbReference type="SMART" id="SM00360">
    <property type="entry name" value="RRM"/>
    <property type="match status" value="1"/>
</dbReference>
<feature type="region of interest" description="Disordered" evidence="4">
    <location>
        <begin position="116"/>
        <end position="144"/>
    </location>
</feature>
<dbReference type="SUPFAM" id="SSF46785">
    <property type="entry name" value="Winged helix' DNA-binding domain"/>
    <property type="match status" value="1"/>
</dbReference>
<dbReference type="Pfam" id="PF26088">
    <property type="entry name" value="RRM_LARP4"/>
    <property type="match status" value="1"/>
</dbReference>
<keyword evidence="2 3" id="KW-0694">RNA-binding</keyword>
<dbReference type="InterPro" id="IPR035979">
    <property type="entry name" value="RBD_domain_sf"/>
</dbReference>
<dbReference type="InterPro" id="IPR012677">
    <property type="entry name" value="Nucleotide-bd_a/b_plait_sf"/>
</dbReference>
<dbReference type="Gene3D" id="1.10.10.10">
    <property type="entry name" value="Winged helix-like DNA-binding domain superfamily/Winged helix DNA-binding domain"/>
    <property type="match status" value="1"/>
</dbReference>
<proteinExistence type="predicted"/>
<comment type="caution">
    <text evidence="6">The sequence shown here is derived from an EMBL/GenBank/DDBJ whole genome shotgun (WGS) entry which is preliminary data.</text>
</comment>
<dbReference type="SUPFAM" id="SSF54928">
    <property type="entry name" value="RNA-binding domain, RBD"/>
    <property type="match status" value="1"/>
</dbReference>
<gene>
    <name evidence="6" type="ORF">NHX12_021618</name>
</gene>
<dbReference type="InterPro" id="IPR000504">
    <property type="entry name" value="RRM_dom"/>
</dbReference>
<sequence length="1575" mass="167843">MGCCFSKELAPGLQSGERTSLLSSSCPDGLTSVGEIDRQHCSALAQHVCLASEHNTTVTKTTTKTPGKRKPPGGQRGPEPCAAVAVANGAARGTPVKPAGGHEGSRAIVNTPAQLGGREPECAAKAAGSGSNGGPAATLPAPVQQKKAGNAAVRASWFKRLPEGRAVQGEASEGWDPPPPGCVADTTVASAWLPPLVSTWRGKRPALEEEATEEEECIVTATLGQGFVARTQSFYSICSIDAEDLDHHHHGDDDAGSGGGVGQMPEHPRAVGPKAAELSHVTATQTAGLPHMAAVAAPVKSHAIESTAPARSHTSGSKITEDAQARTAAPGRQTAGRTAVCRPLCSHTTPVVIIVPPHGMLSSNPQLVVCPQVGDPLPDLLPASSGSRGGLDLKPQAPDTDGGAGGRPGCPRRPGSRPPSNSGDRAEPTPDILERITHPHRGERSRTNADTDEYGTSKTSEVEEEKKKKKSVCKSAVDEKASDLPISDEMLDQRWQQKETHQRSDSPSGPEECPSVSEREVAVKRQTQSPPYFPETPEHSSDCSATSSESESEGDEAERGPPPLHQAVSVSIFSGGLSDAGDPGDEDGSLGTTLTEVSSLSTVSTAGRSLPAARFSYTDRSPAPPSDVPRPRGPRQDHTLTYADGSLDEEEEVANSLPGSAEEEEDEGLGENTDQPEDSCVGVPTEKAEAKPGETDGGPDVEPPGSGGGGGQQTEMVADEQREEALSPKDRRGGGGGGEEEERREAERPAATLQARLPEPDPAVEEEPSLEPAPAPETPEFLSPPVTPISAFADAEVFVFAPRHSTPSDARVWTTEVMPHMVVCAESDIVLSVGNRVFGEEEDPPTVCGEIPSDSGFLDMAEGHRFCVADSDPCVNYDPVDEGSLAFPCRQGECVLVEVEVDPSQIDAHASTPSYEIHFQPSLAFARGFPGHGCEDAEGAMRQMVSLLLPEDGDSPSATGPAALPCLYPDPWMTLGPEASGGGGWAQGVGMARPSQGERWAVGELEEHIPVTVSELQPSMALLGAYPYSTLMPQGSCLWDWHTQYTQPEPPSGHGLNPNAEVWTDQTCSMADPDQGFCQEHVSWPDPPDEYVAAYTMENLGLSEVDPSILEYQPLATATTLVNGEPEQPPVSDEIKQQLKCLLESCLTREYLANDLYLVSQMDSNQYLPITTLANLDLIKALTTDHAIISDILKSLPQVQVAPCGEKVRPSQCRCVVILREITDTTSPKEVEALFAREDLPKFLSCEFVRNDNCFITFATEAEAQQAYKYLREDVKVFKGKPIMARIKAKTMAFNSYTPKNGYMPGHGTAAGNHPGQPPERYELTDQEWATAMTRYQNGTLVAPMINRFFNGFPGSPTFRRHNSYRQRGGRRRGSDDWGPSHRNDSTYGDRGPSNRPDYSPNRDRGRRGYYGQRWRDERRPGDKQAGYGRGPTVSNGGPCGTTTTTMAEVVVVTPAPAPETAPAKPPNAWQDPPRLEVNKRSVETSKQEDKLLLSQSILTLPFQDNETIAEPNRPSYAQICQRAWANQSLPPAAQAAAAAAAAAASGEEPPAIPSPPALLPAYPAQPSNPPPLSQ</sequence>
<evidence type="ECO:0000313" key="6">
    <source>
        <dbReference type="EMBL" id="KAJ3611603.1"/>
    </source>
</evidence>
<dbReference type="InterPro" id="IPR045180">
    <property type="entry name" value="La_dom_prot"/>
</dbReference>
<dbReference type="OrthoDB" id="10046764at2759"/>
<feature type="region of interest" description="Disordered" evidence="4">
    <location>
        <begin position="248"/>
        <end position="274"/>
    </location>
</feature>
<dbReference type="GO" id="GO:0045727">
    <property type="term" value="P:positive regulation of translation"/>
    <property type="evidence" value="ECO:0007669"/>
    <property type="project" value="TreeGrafter"/>
</dbReference>
<dbReference type="InterPro" id="IPR036388">
    <property type="entry name" value="WH-like_DNA-bd_sf"/>
</dbReference>
<dbReference type="PANTHER" id="PTHR22792:SF131">
    <property type="entry name" value="LA-RELATED PROTEIN LARP4B"/>
    <property type="match status" value="1"/>
</dbReference>
<keyword evidence="7" id="KW-1185">Reference proteome</keyword>
<dbReference type="InterPro" id="IPR006630">
    <property type="entry name" value="La_HTH"/>
</dbReference>
<feature type="compositionally biased region" description="Low complexity" evidence="4">
    <location>
        <begin position="123"/>
        <end position="137"/>
    </location>
</feature>
<feature type="compositionally biased region" description="Acidic residues" evidence="4">
    <location>
        <begin position="661"/>
        <end position="677"/>
    </location>
</feature>
<feature type="compositionally biased region" description="Low complexity" evidence="4">
    <location>
        <begin position="589"/>
        <end position="605"/>
    </location>
</feature>
<dbReference type="InterPro" id="IPR058699">
    <property type="entry name" value="RRM_LARP4/4B"/>
</dbReference>
<evidence type="ECO:0000256" key="2">
    <source>
        <dbReference type="ARBA" id="ARBA00022884"/>
    </source>
</evidence>
<dbReference type="EMBL" id="JANIIK010000037">
    <property type="protein sequence ID" value="KAJ3611603.1"/>
    <property type="molecule type" value="Genomic_DNA"/>
</dbReference>
<dbReference type="GO" id="GO:0010494">
    <property type="term" value="C:cytoplasmic stress granule"/>
    <property type="evidence" value="ECO:0007669"/>
    <property type="project" value="TreeGrafter"/>
</dbReference>
<accession>A0A9Q0ESF7</accession>
<dbReference type="Gene3D" id="3.30.70.330">
    <property type="match status" value="1"/>
</dbReference>
<feature type="region of interest" description="Disordered" evidence="4">
    <location>
        <begin position="305"/>
        <end position="336"/>
    </location>
</feature>
<feature type="compositionally biased region" description="Basic and acidic residues" evidence="4">
    <location>
        <begin position="491"/>
        <end position="504"/>
    </location>
</feature>
<evidence type="ECO:0000256" key="3">
    <source>
        <dbReference type="PROSITE-ProRule" id="PRU00332"/>
    </source>
</evidence>
<dbReference type="GO" id="GO:0005829">
    <property type="term" value="C:cytosol"/>
    <property type="evidence" value="ECO:0007669"/>
    <property type="project" value="TreeGrafter"/>
</dbReference>
<evidence type="ECO:0000256" key="1">
    <source>
        <dbReference type="ARBA" id="ARBA00022553"/>
    </source>
</evidence>
<reference evidence="6" key="1">
    <citation type="submission" date="2022-07" db="EMBL/GenBank/DDBJ databases">
        <title>Chromosome-level genome of Muraenolepis orangiensis.</title>
        <authorList>
            <person name="Kim J."/>
        </authorList>
    </citation>
    <scope>NUCLEOTIDE SEQUENCE</scope>
    <source>
        <strain evidence="6">KU_S4_2022</strain>
        <tissue evidence="6">Muscle</tissue>
    </source>
</reference>
<feature type="compositionally biased region" description="Basic and acidic residues" evidence="4">
    <location>
        <begin position="1414"/>
        <end position="1423"/>
    </location>
</feature>
<feature type="compositionally biased region" description="Basic and acidic residues" evidence="4">
    <location>
        <begin position="719"/>
        <end position="733"/>
    </location>
</feature>
<feature type="region of interest" description="Disordered" evidence="4">
    <location>
        <begin position="1352"/>
        <end position="1443"/>
    </location>
</feature>